<evidence type="ECO:0000256" key="3">
    <source>
        <dbReference type="ARBA" id="ARBA00012528"/>
    </source>
</evidence>
<dbReference type="NCBIfam" id="TIGR00254">
    <property type="entry name" value="GGDEF"/>
    <property type="match status" value="1"/>
</dbReference>
<dbReference type="InterPro" id="IPR043128">
    <property type="entry name" value="Rev_trsase/Diguanyl_cyclase"/>
</dbReference>
<dbReference type="RefSeq" id="WP_083963876.1">
    <property type="nucleotide sequence ID" value="NZ_LXEO01000002.1"/>
</dbReference>
<evidence type="ECO:0000313" key="9">
    <source>
        <dbReference type="Proteomes" id="UP000078286"/>
    </source>
</evidence>
<dbReference type="PANTHER" id="PTHR45138:SF9">
    <property type="entry name" value="DIGUANYLATE CYCLASE DGCM-RELATED"/>
    <property type="match status" value="1"/>
</dbReference>
<gene>
    <name evidence="8" type="ORF">M979_0205</name>
</gene>
<dbReference type="GO" id="GO:1902201">
    <property type="term" value="P:negative regulation of bacterial-type flagellum-dependent cell motility"/>
    <property type="evidence" value="ECO:0007669"/>
    <property type="project" value="TreeGrafter"/>
</dbReference>
<dbReference type="AlphaFoldDB" id="A0A1B7I1U6"/>
<dbReference type="EC" id="2.7.7.65" evidence="3"/>
<dbReference type="GO" id="GO:0005886">
    <property type="term" value="C:plasma membrane"/>
    <property type="evidence" value="ECO:0007669"/>
    <property type="project" value="TreeGrafter"/>
</dbReference>
<name>A0A1B7I1U6_9ENTR</name>
<dbReference type="GO" id="GO:0016829">
    <property type="term" value="F:lyase activity"/>
    <property type="evidence" value="ECO:0007669"/>
    <property type="project" value="UniProtKB-KW"/>
</dbReference>
<keyword evidence="4" id="KW-0342">GTP-binding</keyword>
<dbReference type="GO" id="GO:0052621">
    <property type="term" value="F:diguanylate cyclase activity"/>
    <property type="evidence" value="ECO:0007669"/>
    <property type="project" value="UniProtKB-EC"/>
</dbReference>
<dbReference type="PROSITE" id="PS50887">
    <property type="entry name" value="GGDEF"/>
    <property type="match status" value="1"/>
</dbReference>
<dbReference type="InterPro" id="IPR000160">
    <property type="entry name" value="GGDEF_dom"/>
</dbReference>
<dbReference type="CDD" id="cd18774">
    <property type="entry name" value="PDC2_HK_sensor"/>
    <property type="match status" value="1"/>
</dbReference>
<comment type="catalytic activity">
    <reaction evidence="5">
        <text>2 GTP = 3',3'-c-di-GMP + 2 diphosphate</text>
        <dbReference type="Rhea" id="RHEA:24898"/>
        <dbReference type="ChEBI" id="CHEBI:33019"/>
        <dbReference type="ChEBI" id="CHEBI:37565"/>
        <dbReference type="ChEBI" id="CHEBI:58805"/>
        <dbReference type="EC" id="2.7.7.65"/>
    </reaction>
</comment>
<feature type="domain" description="GGDEF" evidence="7">
    <location>
        <begin position="378"/>
        <end position="508"/>
    </location>
</feature>
<keyword evidence="6" id="KW-1133">Transmembrane helix</keyword>
<dbReference type="Proteomes" id="UP000078286">
    <property type="component" value="Unassembled WGS sequence"/>
</dbReference>
<feature type="transmembrane region" description="Helical" evidence="6">
    <location>
        <begin position="12"/>
        <end position="31"/>
    </location>
</feature>
<evidence type="ECO:0000256" key="1">
    <source>
        <dbReference type="ARBA" id="ARBA00001946"/>
    </source>
</evidence>
<comment type="caution">
    <text evidence="8">The sequence shown here is derived from an EMBL/GenBank/DDBJ whole genome shotgun (WGS) entry which is preliminary data.</text>
</comment>
<dbReference type="SUPFAM" id="SSF55073">
    <property type="entry name" value="Nucleotide cyclase"/>
    <property type="match status" value="1"/>
</dbReference>
<evidence type="ECO:0000313" key="8">
    <source>
        <dbReference type="EMBL" id="OAT22115.1"/>
    </source>
</evidence>
<dbReference type="GO" id="GO:0005525">
    <property type="term" value="F:GTP binding"/>
    <property type="evidence" value="ECO:0007669"/>
    <property type="project" value="UniProtKB-KW"/>
</dbReference>
<keyword evidence="6" id="KW-0812">Transmembrane</keyword>
<dbReference type="EMBL" id="LXEO01000002">
    <property type="protein sequence ID" value="OAT22115.1"/>
    <property type="molecule type" value="Genomic_DNA"/>
</dbReference>
<dbReference type="Gene3D" id="3.30.450.20">
    <property type="entry name" value="PAS domain"/>
    <property type="match status" value="2"/>
</dbReference>
<dbReference type="InterPro" id="IPR050469">
    <property type="entry name" value="Diguanylate_Cyclase"/>
</dbReference>
<evidence type="ECO:0000256" key="2">
    <source>
        <dbReference type="ARBA" id="ARBA00004665"/>
    </source>
</evidence>
<dbReference type="SMART" id="SM00267">
    <property type="entry name" value="GGDEF"/>
    <property type="match status" value="1"/>
</dbReference>
<evidence type="ECO:0000256" key="6">
    <source>
        <dbReference type="SAM" id="Phobius"/>
    </source>
</evidence>
<dbReference type="InterPro" id="IPR029787">
    <property type="entry name" value="Nucleotide_cyclase"/>
</dbReference>
<dbReference type="CDD" id="cd18773">
    <property type="entry name" value="PDC1_HK_sensor"/>
    <property type="match status" value="1"/>
</dbReference>
<dbReference type="Pfam" id="PF00990">
    <property type="entry name" value="GGDEF"/>
    <property type="match status" value="1"/>
</dbReference>
<comment type="pathway">
    <text evidence="2">Purine metabolism; 3',5'-cyclic di-GMP biosynthesis.</text>
</comment>
<evidence type="ECO:0000259" key="7">
    <source>
        <dbReference type="PROSITE" id="PS50887"/>
    </source>
</evidence>
<keyword evidence="9" id="KW-1185">Reference proteome</keyword>
<keyword evidence="6" id="KW-0472">Membrane</keyword>
<protein>
    <recommendedName>
        <fullName evidence="3">diguanylate cyclase</fullName>
        <ecNumber evidence="3">2.7.7.65</ecNumber>
    </recommendedName>
</protein>
<reference evidence="8 9" key="1">
    <citation type="submission" date="2016-04" db="EMBL/GenBank/DDBJ databases">
        <title>ATOL: Assembling a taxonomically balanced genome-scale reconstruction of the evolutionary history of the Enterobacteriaceae.</title>
        <authorList>
            <person name="Plunkett G.III."/>
            <person name="Neeno-Eckwall E.C."/>
            <person name="Glasner J.D."/>
            <person name="Perna N.T."/>
        </authorList>
    </citation>
    <scope>NUCLEOTIDE SEQUENCE [LARGE SCALE GENOMIC DNA]</scope>
    <source>
        <strain evidence="8 9">ATCC 51607</strain>
    </source>
</reference>
<keyword evidence="4" id="KW-0547">Nucleotide-binding</keyword>
<organism evidence="8 9">
    <name type="scientific">Buttiauxella noackiae ATCC 51607</name>
    <dbReference type="NCBI Taxonomy" id="1354255"/>
    <lineage>
        <taxon>Bacteria</taxon>
        <taxon>Pseudomonadati</taxon>
        <taxon>Pseudomonadota</taxon>
        <taxon>Gammaproteobacteria</taxon>
        <taxon>Enterobacterales</taxon>
        <taxon>Enterobacteriaceae</taxon>
        <taxon>Buttiauxella</taxon>
    </lineage>
</organism>
<accession>A0A1B7I1U6</accession>
<feature type="transmembrane region" description="Helical" evidence="6">
    <location>
        <begin position="283"/>
        <end position="308"/>
    </location>
</feature>
<dbReference type="GO" id="GO:0043709">
    <property type="term" value="P:cell adhesion involved in single-species biofilm formation"/>
    <property type="evidence" value="ECO:0007669"/>
    <property type="project" value="TreeGrafter"/>
</dbReference>
<dbReference type="PANTHER" id="PTHR45138">
    <property type="entry name" value="REGULATORY COMPONENTS OF SENSORY TRANSDUCTION SYSTEM"/>
    <property type="match status" value="1"/>
</dbReference>
<keyword evidence="8" id="KW-0456">Lyase</keyword>
<comment type="cofactor">
    <cofactor evidence="1">
        <name>Mg(2+)</name>
        <dbReference type="ChEBI" id="CHEBI:18420"/>
    </cofactor>
</comment>
<sequence>MKVTTNKAVTTLMLIMLIPFLLFATCTFFYIRNNVEENFISTITRINENTAQGSVEHQVSEIKSIVQFLASSIDGDNIDKYISFKHDEINTIIPSLVNSTVFFKGAIISDLNGRFRSYPNMIEQSTYNPIDRPWYPKYGIKDELYFSLPYISVAKDVHNSEANKSIAVSMNIFDNVGELKGNVALKLDLVRMSEILQHKVIPYNGVFEVVARDGSIIMHSDPSEIFINTIPLSWIKKAIRPSGYFIDENTKEYVFYRRYNNPGWIAFTVISQDAHNEIFNASFLLFFSAIATCIVIYLIIMLLCRIYFKQLLHMLFMNIHGIDVSKESTTLESLTNSMLQKNKEIQIAENISLTDSLTGLGTRRKFDRDIEDIIENNNSFHLAMIDLDNFKSINDTYGHHTGDLVLKFVSQSGLESLEHFATLYRFGGEEIAVIFPGGSYAEIYYHLDQWRLKVNNRKWREKQFYTSFSCGLATWQAGETPQQILEKADKLLYAAKQKGKNCIVGIEG</sequence>
<evidence type="ECO:0000256" key="4">
    <source>
        <dbReference type="ARBA" id="ARBA00023134"/>
    </source>
</evidence>
<dbReference type="Gene3D" id="3.30.70.270">
    <property type="match status" value="1"/>
</dbReference>
<evidence type="ECO:0000256" key="5">
    <source>
        <dbReference type="ARBA" id="ARBA00034247"/>
    </source>
</evidence>
<dbReference type="CDD" id="cd01949">
    <property type="entry name" value="GGDEF"/>
    <property type="match status" value="1"/>
</dbReference>
<dbReference type="PATRIC" id="fig|1354255.3.peg.207"/>
<proteinExistence type="predicted"/>